<evidence type="ECO:0000313" key="2">
    <source>
        <dbReference type="EMBL" id="KAJ8903969.1"/>
    </source>
</evidence>
<dbReference type="InterPro" id="IPR000008">
    <property type="entry name" value="C2_dom"/>
</dbReference>
<dbReference type="PANTHER" id="PTHR10857">
    <property type="entry name" value="COPINE"/>
    <property type="match status" value="1"/>
</dbReference>
<dbReference type="SUPFAM" id="SSF49562">
    <property type="entry name" value="C2 domain (Calcium/lipid-binding domain, CaLB)"/>
    <property type="match status" value="1"/>
</dbReference>
<evidence type="ECO:0000259" key="1">
    <source>
        <dbReference type="PROSITE" id="PS50004"/>
    </source>
</evidence>
<dbReference type="AlphaFoldDB" id="A0AAV8UPM7"/>
<dbReference type="Proteomes" id="UP001157974">
    <property type="component" value="Unassembled WGS sequence"/>
</dbReference>
<name>A0AAV8UPM7_9RHOD</name>
<dbReference type="PANTHER" id="PTHR10857:SF106">
    <property type="entry name" value="C2 DOMAIN-CONTAINING PROTEIN"/>
    <property type="match status" value="1"/>
</dbReference>
<keyword evidence="3" id="KW-1185">Reference proteome</keyword>
<accession>A0AAV8UPM7</accession>
<dbReference type="InterPro" id="IPR035892">
    <property type="entry name" value="C2_domain_sf"/>
</dbReference>
<sequence>MLEAGVSSGLSLVNPGADDRDLVPYTEASVVCKGLRNRDFGSLSDPFAILYELLPNGVYLERDRTEVIFDDLNPNFCHKFSFEEQDKQKTFQMTIMDYDVVKKDDFLGNVRFTPQQLESATDGVLELEIQSKNGKISKKNGISTFYVERLMRSREPYKVGMELGLGADCKVESKKKIFLCLSRSTANSRDYVRIFRSEAMQIPSKKGESFVLPTFEVDSSTLTAQDPERHLLLELLLEGGRKGNHRNIGEVVFKVGKLDNLRAGESIAFFSGLSGDGRCRPQLVFPCMNWNVGRSTSVIVMRVSNLLIRW</sequence>
<proteinExistence type="predicted"/>
<dbReference type="GO" id="GO:0005886">
    <property type="term" value="C:plasma membrane"/>
    <property type="evidence" value="ECO:0007669"/>
    <property type="project" value="TreeGrafter"/>
</dbReference>
<dbReference type="EMBL" id="JAMWBK010000006">
    <property type="protein sequence ID" value="KAJ8903969.1"/>
    <property type="molecule type" value="Genomic_DNA"/>
</dbReference>
<comment type="caution">
    <text evidence="2">The sequence shown here is derived from an EMBL/GenBank/DDBJ whole genome shotgun (WGS) entry which is preliminary data.</text>
</comment>
<protein>
    <recommendedName>
        <fullName evidence="1">C2 domain-containing protein</fullName>
    </recommendedName>
</protein>
<dbReference type="SMART" id="SM00239">
    <property type="entry name" value="C2"/>
    <property type="match status" value="1"/>
</dbReference>
<dbReference type="InterPro" id="IPR045052">
    <property type="entry name" value="Copine"/>
</dbReference>
<dbReference type="Pfam" id="PF00168">
    <property type="entry name" value="C2"/>
    <property type="match status" value="1"/>
</dbReference>
<dbReference type="GO" id="GO:0005544">
    <property type="term" value="F:calcium-dependent phospholipid binding"/>
    <property type="evidence" value="ECO:0007669"/>
    <property type="project" value="InterPro"/>
</dbReference>
<organism evidence="2 3">
    <name type="scientific">Rhodosorus marinus</name>
    <dbReference type="NCBI Taxonomy" id="101924"/>
    <lineage>
        <taxon>Eukaryota</taxon>
        <taxon>Rhodophyta</taxon>
        <taxon>Stylonematophyceae</taxon>
        <taxon>Stylonematales</taxon>
        <taxon>Stylonemataceae</taxon>
        <taxon>Rhodosorus</taxon>
    </lineage>
</organism>
<reference evidence="2 3" key="1">
    <citation type="journal article" date="2023" name="Nat. Commun.">
        <title>Origin of minicircular mitochondrial genomes in red algae.</title>
        <authorList>
            <person name="Lee Y."/>
            <person name="Cho C.H."/>
            <person name="Lee Y.M."/>
            <person name="Park S.I."/>
            <person name="Yang J.H."/>
            <person name="West J.A."/>
            <person name="Bhattacharya D."/>
            <person name="Yoon H.S."/>
        </authorList>
    </citation>
    <scope>NUCLEOTIDE SEQUENCE [LARGE SCALE GENOMIC DNA]</scope>
    <source>
        <strain evidence="2 3">CCMP1338</strain>
        <tissue evidence="2">Whole cell</tissue>
    </source>
</reference>
<dbReference type="GO" id="GO:0071277">
    <property type="term" value="P:cellular response to calcium ion"/>
    <property type="evidence" value="ECO:0007669"/>
    <property type="project" value="TreeGrafter"/>
</dbReference>
<dbReference type="Gene3D" id="2.60.40.150">
    <property type="entry name" value="C2 domain"/>
    <property type="match status" value="1"/>
</dbReference>
<evidence type="ECO:0000313" key="3">
    <source>
        <dbReference type="Proteomes" id="UP001157974"/>
    </source>
</evidence>
<gene>
    <name evidence="2" type="ORF">NDN08_000500</name>
</gene>
<dbReference type="PROSITE" id="PS50004">
    <property type="entry name" value="C2"/>
    <property type="match status" value="1"/>
</dbReference>
<feature type="domain" description="C2" evidence="1">
    <location>
        <begin position="7"/>
        <end position="127"/>
    </location>
</feature>